<dbReference type="Proteomes" id="UP000613160">
    <property type="component" value="Unassembled WGS sequence"/>
</dbReference>
<evidence type="ECO:0000313" key="2">
    <source>
        <dbReference type="EMBL" id="GGD02014.1"/>
    </source>
</evidence>
<feature type="region of interest" description="Disordered" evidence="1">
    <location>
        <begin position="1"/>
        <end position="82"/>
    </location>
</feature>
<keyword evidence="3" id="KW-1185">Reference proteome</keyword>
<reference evidence="2" key="1">
    <citation type="journal article" date="2014" name="Int. J. Syst. Evol. Microbiol.">
        <title>Complete genome sequence of Corynebacterium casei LMG S-19264T (=DSM 44701T), isolated from a smear-ripened cheese.</title>
        <authorList>
            <consortium name="US DOE Joint Genome Institute (JGI-PGF)"/>
            <person name="Walter F."/>
            <person name="Albersmeier A."/>
            <person name="Kalinowski J."/>
            <person name="Ruckert C."/>
        </authorList>
    </citation>
    <scope>NUCLEOTIDE SEQUENCE</scope>
    <source>
        <strain evidence="2">CGMCC 1.15493</strain>
    </source>
</reference>
<comment type="caution">
    <text evidence="2">The sequence shown here is derived from an EMBL/GenBank/DDBJ whole genome shotgun (WGS) entry which is preliminary data.</text>
</comment>
<evidence type="ECO:0000256" key="1">
    <source>
        <dbReference type="SAM" id="MobiDB-lite"/>
    </source>
</evidence>
<name>A0A916XSD3_9HYPH</name>
<protein>
    <submittedName>
        <fullName evidence="2">Uncharacterized protein</fullName>
    </submittedName>
</protein>
<dbReference type="AlphaFoldDB" id="A0A916XSD3"/>
<sequence>MTVNDRDSQGRAGALSSNPTPVPADGANTVQAPDAPLPESEGLASHFVRRTDNDFHGIDDPSLIGQDIGDDLVDENGDPIEE</sequence>
<accession>A0A916XSD3</accession>
<dbReference type="RefSeq" id="WP_188848447.1">
    <property type="nucleotide sequence ID" value="NZ_BMJJ01000001.1"/>
</dbReference>
<gene>
    <name evidence="2" type="ORF">GCM10011335_00720</name>
</gene>
<feature type="compositionally biased region" description="Basic and acidic residues" evidence="1">
    <location>
        <begin position="49"/>
        <end position="59"/>
    </location>
</feature>
<dbReference type="EMBL" id="BMJJ01000001">
    <property type="protein sequence ID" value="GGD02014.1"/>
    <property type="molecule type" value="Genomic_DNA"/>
</dbReference>
<reference evidence="2" key="2">
    <citation type="submission" date="2020-09" db="EMBL/GenBank/DDBJ databases">
        <authorList>
            <person name="Sun Q."/>
            <person name="Zhou Y."/>
        </authorList>
    </citation>
    <scope>NUCLEOTIDE SEQUENCE</scope>
    <source>
        <strain evidence="2">CGMCC 1.15493</strain>
    </source>
</reference>
<evidence type="ECO:0000313" key="3">
    <source>
        <dbReference type="Proteomes" id="UP000613160"/>
    </source>
</evidence>
<feature type="compositionally biased region" description="Acidic residues" evidence="1">
    <location>
        <begin position="68"/>
        <end position="82"/>
    </location>
</feature>
<organism evidence="2 3">
    <name type="scientific">Aureimonas glaciei</name>
    <dbReference type="NCBI Taxonomy" id="1776957"/>
    <lineage>
        <taxon>Bacteria</taxon>
        <taxon>Pseudomonadati</taxon>
        <taxon>Pseudomonadota</taxon>
        <taxon>Alphaproteobacteria</taxon>
        <taxon>Hyphomicrobiales</taxon>
        <taxon>Aurantimonadaceae</taxon>
        <taxon>Aureimonas</taxon>
    </lineage>
</organism>
<proteinExistence type="predicted"/>